<dbReference type="EMBL" id="CP045503">
    <property type="protein sequence ID" value="QPG56252.2"/>
    <property type="molecule type" value="Genomic_DNA"/>
</dbReference>
<keyword evidence="3" id="KW-1185">Reference proteome</keyword>
<accession>A0ABX6V384</accession>
<evidence type="ECO:0000313" key="2">
    <source>
        <dbReference type="EMBL" id="QPG56252.2"/>
    </source>
</evidence>
<proteinExistence type="predicted"/>
<evidence type="ECO:0000256" key="1">
    <source>
        <dbReference type="SAM" id="SignalP"/>
    </source>
</evidence>
<feature type="chain" id="PRO_5047231023" evidence="1">
    <location>
        <begin position="26"/>
        <end position="744"/>
    </location>
</feature>
<organism evidence="2 3">
    <name type="scientific">Shewanella eurypsychrophilus</name>
    <dbReference type="NCBI Taxonomy" id="2593656"/>
    <lineage>
        <taxon>Bacteria</taxon>
        <taxon>Pseudomonadati</taxon>
        <taxon>Pseudomonadota</taxon>
        <taxon>Gammaproteobacteria</taxon>
        <taxon>Alteromonadales</taxon>
        <taxon>Shewanellaceae</taxon>
        <taxon>Shewanella</taxon>
    </lineage>
</organism>
<sequence>MTMMKKLLAVSITTALTLGMTACSSDDETETIEVPVPAAPLELSWEREFTAPADGAWYGLNDDRNELDYAGFSEGRPQPAGAQPWKNAQYALGTTTNESQIWYGTAAGVWCYWPMISMAMPMNLMNYETERQACHLMGPKPVGIEDATMPDAQVYMYDVNTQKNLHIGPDTVENGAQFWTDMMNVRGADIGLQTYDTETGDIVDDNTRYTLTFRAAGSHKGIVFMVGSTAVPQTETGNPAEGDFSGVITEGAKVGYNRVLAFDARTAELKYVGYAEFGYDTVRRWKEVSHPDGSEALYWFGGADQSGGQAGQSASQMLRWVGSPDAPFEGGERNGFDIVSDADFNNYGAVGDFTPFTDEEGNQRFVSSAWYHPTKHTPASMLFTNPMPAAGYTKENQAHFEPFFQMSNFDPDPIGAVAAKFGANAVYGDYLYFGSYHQGTTGEYSHILGEFCTGTVEQPSVPAVCNATAEEASHEEFMMKTWRSSQLFRIKLNDIELNADAQADLLYGNEKDWRIDVTNPAGMDSNGSYEFVLEDNLLGKKPLYGKSGYGHEGLVYTWTMAVHDEKLIIGTWNATAGLFDMFDPIEHKNPDSHNYIVMDDTNQPGDATVYKTDGSELHKAIDEMLADGGLPPFLNPLPETSPGDVRAYANNPAYFLYKAVRDQNQDDLLAGHGGWLVVFENTDSPATIVDKHGFDNSCNNGVRNYVVIDEELYLGTASYCNIDKDVNDNARAGLEFYKYTGDNR</sequence>
<dbReference type="RefSeq" id="WP_223292977.1">
    <property type="nucleotide sequence ID" value="NZ_CP045503.2"/>
</dbReference>
<protein>
    <submittedName>
        <fullName evidence="2">Uncharacterized protein</fullName>
    </submittedName>
</protein>
<evidence type="ECO:0000313" key="3">
    <source>
        <dbReference type="Proteomes" id="UP000316416"/>
    </source>
</evidence>
<reference evidence="2" key="1">
    <citation type="submission" date="2021-07" db="EMBL/GenBank/DDBJ databases">
        <title>Shewanella sp. YLB-07 whole genome sequence.</title>
        <authorList>
            <person name="Yu L."/>
        </authorList>
    </citation>
    <scope>NUCLEOTIDE SEQUENCE</scope>
    <source>
        <strain evidence="2">YLB-08</strain>
    </source>
</reference>
<gene>
    <name evidence="2" type="ORF">FM038_001535</name>
</gene>
<keyword evidence="1" id="KW-0732">Signal</keyword>
<name>A0ABX6V384_9GAMM</name>
<dbReference type="Proteomes" id="UP000316416">
    <property type="component" value="Chromosome"/>
</dbReference>
<feature type="signal peptide" evidence="1">
    <location>
        <begin position="1"/>
        <end position="25"/>
    </location>
</feature>
<dbReference type="PROSITE" id="PS51257">
    <property type="entry name" value="PROKAR_LIPOPROTEIN"/>
    <property type="match status" value="1"/>
</dbReference>